<dbReference type="EMBL" id="QOIM01000038">
    <property type="protein sequence ID" value="RCG16687.1"/>
    <property type="molecule type" value="Genomic_DNA"/>
</dbReference>
<comment type="caution">
    <text evidence="9">The sequence shown here is derived from an EMBL/GenBank/DDBJ whole genome shotgun (WGS) entry which is preliminary data.</text>
</comment>
<dbReference type="PANTHER" id="PTHR30472:SF67">
    <property type="entry name" value="PERMEASE OF ABC TRANSPORTER-RELATED"/>
    <property type="match status" value="1"/>
</dbReference>
<evidence type="ECO:0000256" key="7">
    <source>
        <dbReference type="ARBA" id="ARBA00023136"/>
    </source>
</evidence>
<evidence type="ECO:0000256" key="5">
    <source>
        <dbReference type="ARBA" id="ARBA00022692"/>
    </source>
</evidence>
<dbReference type="GO" id="GO:0033214">
    <property type="term" value="P:siderophore-iron import into cell"/>
    <property type="evidence" value="ECO:0007669"/>
    <property type="project" value="TreeGrafter"/>
</dbReference>
<dbReference type="PANTHER" id="PTHR30472">
    <property type="entry name" value="FERRIC ENTEROBACTIN TRANSPORT SYSTEM PERMEASE PROTEIN"/>
    <property type="match status" value="1"/>
</dbReference>
<organism evidence="9 10">
    <name type="scientific">Streptomyces reniochalinae</name>
    <dbReference type="NCBI Taxonomy" id="2250578"/>
    <lineage>
        <taxon>Bacteria</taxon>
        <taxon>Bacillati</taxon>
        <taxon>Actinomycetota</taxon>
        <taxon>Actinomycetes</taxon>
        <taxon>Kitasatosporales</taxon>
        <taxon>Streptomycetaceae</taxon>
        <taxon>Streptomyces</taxon>
    </lineage>
</organism>
<evidence type="ECO:0000313" key="9">
    <source>
        <dbReference type="EMBL" id="RCG16687.1"/>
    </source>
</evidence>
<dbReference type="FunFam" id="1.10.3470.10:FF:000001">
    <property type="entry name" value="Vitamin B12 ABC transporter permease BtuC"/>
    <property type="match status" value="1"/>
</dbReference>
<feature type="transmembrane region" description="Helical" evidence="8">
    <location>
        <begin position="284"/>
        <end position="307"/>
    </location>
</feature>
<dbReference type="AlphaFoldDB" id="A0A367EH56"/>
<dbReference type="Proteomes" id="UP000253507">
    <property type="component" value="Unassembled WGS sequence"/>
</dbReference>
<dbReference type="GO" id="GO:0022857">
    <property type="term" value="F:transmembrane transporter activity"/>
    <property type="evidence" value="ECO:0007669"/>
    <property type="project" value="InterPro"/>
</dbReference>
<name>A0A367EH56_9ACTN</name>
<dbReference type="OrthoDB" id="9782305at2"/>
<evidence type="ECO:0000256" key="3">
    <source>
        <dbReference type="ARBA" id="ARBA00022448"/>
    </source>
</evidence>
<dbReference type="CDD" id="cd06550">
    <property type="entry name" value="TM_ABC_iron-siderophores_like"/>
    <property type="match status" value="1"/>
</dbReference>
<reference evidence="9 10" key="1">
    <citation type="submission" date="2018-06" db="EMBL/GenBank/DDBJ databases">
        <title>Streptomyces reniochalinae sp. nov. and Streptomyces diacarnus sp. nov. from marine sponges.</title>
        <authorList>
            <person name="Li L."/>
        </authorList>
    </citation>
    <scope>NUCLEOTIDE SEQUENCE [LARGE SCALE GENOMIC DNA]</scope>
    <source>
        <strain evidence="9 10">LHW50302</strain>
    </source>
</reference>
<evidence type="ECO:0000313" key="10">
    <source>
        <dbReference type="Proteomes" id="UP000253507"/>
    </source>
</evidence>
<dbReference type="InterPro" id="IPR037294">
    <property type="entry name" value="ABC_BtuC-like"/>
</dbReference>
<accession>A0A367EH56</accession>
<dbReference type="Pfam" id="PF01032">
    <property type="entry name" value="FecCD"/>
    <property type="match status" value="1"/>
</dbReference>
<evidence type="ECO:0000256" key="4">
    <source>
        <dbReference type="ARBA" id="ARBA00022475"/>
    </source>
</evidence>
<keyword evidence="3" id="KW-0813">Transport</keyword>
<feature type="transmembrane region" description="Helical" evidence="8">
    <location>
        <begin position="111"/>
        <end position="141"/>
    </location>
</feature>
<feature type="transmembrane region" description="Helical" evidence="8">
    <location>
        <begin position="241"/>
        <end position="272"/>
    </location>
</feature>
<comment type="subcellular location">
    <subcellularLocation>
        <location evidence="1">Cell membrane</location>
        <topology evidence="1">Multi-pass membrane protein</topology>
    </subcellularLocation>
</comment>
<feature type="transmembrane region" description="Helical" evidence="8">
    <location>
        <begin position="70"/>
        <end position="90"/>
    </location>
</feature>
<keyword evidence="10" id="KW-1185">Reference proteome</keyword>
<evidence type="ECO:0000256" key="8">
    <source>
        <dbReference type="SAM" id="Phobius"/>
    </source>
</evidence>
<keyword evidence="6 8" id="KW-1133">Transmembrane helix</keyword>
<sequence>MPEPVPRTSPLRRTLVCAALTAMLLTGAVAGLALGSARIPVGEVLAALAGRSGPGPFTTIVLDVRLPRVLLAAVVGAGLALVGAVLQALVRNPVADPYLLGISSGASTGAALVVVFGIGAVSMSVGAFAGAMVALLVVYAMARRGGAMTTGRLVLAGVAVQYVLSALTSLVLVTSSEKEHLRAILFWTLGGLGQARWDTLALPALVLLAGLVLLLALARPLDLLLVGEEGATTLGLEVGRFRAVAFVLASLVTAVLVTVSGSIGFVGLMVPHAARMVVGAAHRALLPVAALGGAAFLVLADLAARTVAAPQEIPVGVLTALTGGPFFLWLLRRSPRGEGAWA</sequence>
<keyword evidence="4" id="KW-1003">Cell membrane</keyword>
<evidence type="ECO:0000256" key="6">
    <source>
        <dbReference type="ARBA" id="ARBA00022989"/>
    </source>
</evidence>
<comment type="similarity">
    <text evidence="2">Belongs to the binding-protein-dependent transport system permease family. FecCD subfamily.</text>
</comment>
<evidence type="ECO:0000256" key="1">
    <source>
        <dbReference type="ARBA" id="ARBA00004651"/>
    </source>
</evidence>
<gene>
    <name evidence="9" type="ORF">DQ392_21525</name>
</gene>
<keyword evidence="5 8" id="KW-0812">Transmembrane</keyword>
<protein>
    <submittedName>
        <fullName evidence="9">Iron ABC transporter permease</fullName>
    </submittedName>
</protein>
<feature type="transmembrane region" description="Helical" evidence="8">
    <location>
        <begin position="200"/>
        <end position="221"/>
    </location>
</feature>
<dbReference type="GO" id="GO:0005886">
    <property type="term" value="C:plasma membrane"/>
    <property type="evidence" value="ECO:0007669"/>
    <property type="project" value="UniProtKB-SubCell"/>
</dbReference>
<dbReference type="InterPro" id="IPR000522">
    <property type="entry name" value="ABC_transptr_permease_BtuC"/>
</dbReference>
<dbReference type="SUPFAM" id="SSF81345">
    <property type="entry name" value="ABC transporter involved in vitamin B12 uptake, BtuC"/>
    <property type="match status" value="1"/>
</dbReference>
<feature type="transmembrane region" description="Helical" evidence="8">
    <location>
        <begin position="313"/>
        <end position="331"/>
    </location>
</feature>
<feature type="transmembrane region" description="Helical" evidence="8">
    <location>
        <begin position="153"/>
        <end position="173"/>
    </location>
</feature>
<evidence type="ECO:0000256" key="2">
    <source>
        <dbReference type="ARBA" id="ARBA00007935"/>
    </source>
</evidence>
<dbReference type="Gene3D" id="1.10.3470.10">
    <property type="entry name" value="ABC transporter involved in vitamin B12 uptake, BtuC"/>
    <property type="match status" value="1"/>
</dbReference>
<keyword evidence="7 8" id="KW-0472">Membrane</keyword>
<proteinExistence type="inferred from homology"/>